<dbReference type="Pfam" id="PF03958">
    <property type="entry name" value="Secretin_N"/>
    <property type="match status" value="1"/>
</dbReference>
<protein>
    <submittedName>
        <fullName evidence="10">Type II/III secretion system protein</fullName>
    </submittedName>
</protein>
<organism evidence="10 11">
    <name type="scientific">Sutterella megalosphaeroides</name>
    <dbReference type="NCBI Taxonomy" id="2494234"/>
    <lineage>
        <taxon>Bacteria</taxon>
        <taxon>Pseudomonadati</taxon>
        <taxon>Pseudomonadota</taxon>
        <taxon>Betaproteobacteria</taxon>
        <taxon>Burkholderiales</taxon>
        <taxon>Sutterellaceae</taxon>
        <taxon>Sutterella</taxon>
    </lineage>
</organism>
<dbReference type="InterPro" id="IPR004846">
    <property type="entry name" value="T2SS/T3SS_dom"/>
</dbReference>
<accession>A0A2Z6I9J0</accession>
<dbReference type="Gene3D" id="3.30.1370.130">
    <property type="match status" value="1"/>
</dbReference>
<evidence type="ECO:0000256" key="5">
    <source>
        <dbReference type="RuleBase" id="RU004004"/>
    </source>
</evidence>
<sequence>MTTRPIFRTTTLLSLLTVLLAGCATRNPDAEASNPFMHHWQEQAIGREGFSPSVEDLQPEPRVLMQEKAKPLASAVKKGLPASPVTLKAQDSPVPVVLRMLAKSANVSLLISPAVTGFVSLDVVNEPWSDVFKSVLAANGLEYRWTGRILQVLTIEEKKREFDLAALNNEIALQETRAMNTGPLGVSVVNVRYSDATELQKTLAKFLAGNPDAVIEIDQHNNALIVQATDSAQARIISLIEHLDRPRPQVQLRAHIIETTKEKARELGMQWGGNLRSGTISGGDRGWIGTGSGAAEDAATDAATGILGSNLGLDYSSIVNGTGAGKLGFALGRQGGNILEAQLNMMEKEGVLNILSSPSITTLDNKMAYTENGEKVPYVSRDSDGNVDVKFEDAVLRLEMTPNVIDGANLKLKVLIKKDEVDSSRAVEGNPFIVKKQTETTVMVRSGETIVISGLTKERGVNTEAGVPGARDLPGGRYVFGSTNRTQSMEEVLIFITPTILPTRTKQNLTPTPLPPSPSPSALRDVATPVSSTKAQSEWATDTVSHEEAIEAREADASADAKTSTKPAANSATNSAAQPLPVPAGSQVLDLSAGR</sequence>
<reference evidence="10 11" key="1">
    <citation type="journal article" date="2018" name="Int. J. Syst. Evol. Microbiol.">
        <title>Mesosutterella multiformis gen. nov., sp. nov., a member of the family Sutterellaceae and Sutterella megalosphaeroides sp. nov., isolated from human faeces.</title>
        <authorList>
            <person name="Sakamoto M."/>
            <person name="Ikeyama N."/>
            <person name="Kunihiro T."/>
            <person name="Iino T."/>
            <person name="Yuki M."/>
            <person name="Ohkuma M."/>
        </authorList>
    </citation>
    <scope>NUCLEOTIDE SEQUENCE [LARGE SCALE GENOMIC DNA]</scope>
    <source>
        <strain evidence="10 11">6FBBBH3</strain>
    </source>
</reference>
<feature type="domain" description="Type II/III secretion system secretin-like" evidence="8">
    <location>
        <begin position="346"/>
        <end position="501"/>
    </location>
</feature>
<dbReference type="Pfam" id="PF00263">
    <property type="entry name" value="Secretin"/>
    <property type="match status" value="1"/>
</dbReference>
<evidence type="ECO:0000313" key="10">
    <source>
        <dbReference type="EMBL" id="BBF23115.1"/>
    </source>
</evidence>
<dbReference type="Proteomes" id="UP000271003">
    <property type="component" value="Chromosome"/>
</dbReference>
<dbReference type="Gene3D" id="3.30.1370.120">
    <property type="match status" value="1"/>
</dbReference>
<dbReference type="EMBL" id="AP018786">
    <property type="protein sequence ID" value="BBF23115.1"/>
    <property type="molecule type" value="Genomic_DNA"/>
</dbReference>
<dbReference type="OrthoDB" id="9779724at2"/>
<dbReference type="PROSITE" id="PS51257">
    <property type="entry name" value="PROKAR_LIPOPROTEIN"/>
    <property type="match status" value="1"/>
</dbReference>
<dbReference type="GO" id="GO:0009279">
    <property type="term" value="C:cell outer membrane"/>
    <property type="evidence" value="ECO:0007669"/>
    <property type="project" value="UniProtKB-SubCell"/>
</dbReference>
<evidence type="ECO:0000259" key="9">
    <source>
        <dbReference type="Pfam" id="PF03958"/>
    </source>
</evidence>
<evidence type="ECO:0000256" key="1">
    <source>
        <dbReference type="ARBA" id="ARBA00004370"/>
    </source>
</evidence>
<feature type="region of interest" description="Disordered" evidence="6">
    <location>
        <begin position="504"/>
        <end position="595"/>
    </location>
</feature>
<comment type="subcellular location">
    <subcellularLocation>
        <location evidence="5">Cell outer membrane</location>
    </subcellularLocation>
    <subcellularLocation>
        <location evidence="1">Membrane</location>
    </subcellularLocation>
</comment>
<feature type="compositionally biased region" description="Basic and acidic residues" evidence="6">
    <location>
        <begin position="544"/>
        <end position="556"/>
    </location>
</feature>
<feature type="domain" description="NolW-like" evidence="9">
    <location>
        <begin position="186"/>
        <end position="249"/>
    </location>
</feature>
<dbReference type="InterPro" id="IPR051808">
    <property type="entry name" value="Type_IV_pilus_biogenesis"/>
</dbReference>
<proteinExistence type="inferred from homology"/>
<feature type="signal peptide" evidence="7">
    <location>
        <begin position="1"/>
        <end position="23"/>
    </location>
</feature>
<feature type="compositionally biased region" description="Polar residues" evidence="6">
    <location>
        <begin position="561"/>
        <end position="577"/>
    </location>
</feature>
<dbReference type="InterPro" id="IPR005644">
    <property type="entry name" value="NolW-like"/>
</dbReference>
<dbReference type="KEGG" id="sutt:SUTMEG_10060"/>
<keyword evidence="5" id="KW-0813">Transport</keyword>
<feature type="compositionally biased region" description="Polar residues" evidence="6">
    <location>
        <begin position="529"/>
        <end position="543"/>
    </location>
</feature>
<dbReference type="AlphaFoldDB" id="A0A2Z6I9J0"/>
<dbReference type="RefSeq" id="WP_120176753.1">
    <property type="nucleotide sequence ID" value="NZ_AP018786.1"/>
</dbReference>
<dbReference type="GO" id="GO:0009306">
    <property type="term" value="P:protein secretion"/>
    <property type="evidence" value="ECO:0007669"/>
    <property type="project" value="InterPro"/>
</dbReference>
<dbReference type="PRINTS" id="PR00811">
    <property type="entry name" value="BCTERIALGSPD"/>
</dbReference>
<dbReference type="PANTHER" id="PTHR30604">
    <property type="entry name" value="PROTEIN TRANSPORT PROTEIN HOFQ"/>
    <property type="match status" value="1"/>
</dbReference>
<keyword evidence="11" id="KW-1185">Reference proteome</keyword>
<evidence type="ECO:0000256" key="2">
    <source>
        <dbReference type="ARBA" id="ARBA00022729"/>
    </source>
</evidence>
<evidence type="ECO:0000256" key="3">
    <source>
        <dbReference type="ARBA" id="ARBA00023136"/>
    </source>
</evidence>
<comment type="similarity">
    <text evidence="4">Belongs to the bacterial secretin family.</text>
</comment>
<evidence type="ECO:0000259" key="8">
    <source>
        <dbReference type="Pfam" id="PF00263"/>
    </source>
</evidence>
<evidence type="ECO:0000313" key="11">
    <source>
        <dbReference type="Proteomes" id="UP000271003"/>
    </source>
</evidence>
<feature type="chain" id="PRO_5016373212" evidence="7">
    <location>
        <begin position="24"/>
        <end position="595"/>
    </location>
</feature>
<dbReference type="InterPro" id="IPR038591">
    <property type="entry name" value="NolW-like_sf"/>
</dbReference>
<dbReference type="PANTHER" id="PTHR30604:SF1">
    <property type="entry name" value="DNA UTILIZATION PROTEIN HOFQ"/>
    <property type="match status" value="1"/>
</dbReference>
<keyword evidence="3" id="KW-0472">Membrane</keyword>
<name>A0A2Z6I9J0_9BURK</name>
<evidence type="ECO:0000256" key="4">
    <source>
        <dbReference type="RuleBase" id="RU004003"/>
    </source>
</evidence>
<dbReference type="InterPro" id="IPR001775">
    <property type="entry name" value="GspD/PilQ"/>
</dbReference>
<keyword evidence="2 7" id="KW-0732">Signal</keyword>
<evidence type="ECO:0000256" key="7">
    <source>
        <dbReference type="SAM" id="SignalP"/>
    </source>
</evidence>
<evidence type="ECO:0000256" key="6">
    <source>
        <dbReference type="SAM" id="MobiDB-lite"/>
    </source>
</evidence>
<gene>
    <name evidence="10" type="ORF">SUTMEG_10060</name>
</gene>